<name>A0AAJ6BMQ9_9SPHN</name>
<accession>A0AAJ6BMQ9</accession>
<dbReference type="PANTHER" id="PTHR47623">
    <property type="entry name" value="OS09G0287300 PROTEIN"/>
    <property type="match status" value="1"/>
</dbReference>
<dbReference type="Pfam" id="PF00300">
    <property type="entry name" value="His_Phos_1"/>
    <property type="match status" value="1"/>
</dbReference>
<dbReference type="CDD" id="cd07040">
    <property type="entry name" value="HP"/>
    <property type="match status" value="1"/>
</dbReference>
<dbReference type="EMBL" id="CP119316">
    <property type="protein sequence ID" value="WEK46674.1"/>
    <property type="molecule type" value="Genomic_DNA"/>
</dbReference>
<reference evidence="1" key="1">
    <citation type="submission" date="2023-03" db="EMBL/GenBank/DDBJ databases">
        <title>Andean soil-derived lignocellulolytic bacterial consortium as a source of novel taxa and putative plastic-active enzymes.</title>
        <authorList>
            <person name="Diaz-Garcia L."/>
            <person name="Chuvochina M."/>
            <person name="Feuerriegel G."/>
            <person name="Bunk B."/>
            <person name="Sproer C."/>
            <person name="Streit W.R."/>
            <person name="Rodriguez L.M."/>
            <person name="Overmann J."/>
            <person name="Jimenez D.J."/>
        </authorList>
    </citation>
    <scope>NUCLEOTIDE SEQUENCE</scope>
    <source>
        <strain evidence="1">MAG 26</strain>
    </source>
</reference>
<organism evidence="1 2">
    <name type="scientific">Candidatus Andeanibacterium colombiense</name>
    <dbReference type="NCBI Taxonomy" id="3121345"/>
    <lineage>
        <taxon>Bacteria</taxon>
        <taxon>Pseudomonadati</taxon>
        <taxon>Pseudomonadota</taxon>
        <taxon>Alphaproteobacteria</taxon>
        <taxon>Sphingomonadales</taxon>
        <taxon>Sphingomonadaceae</taxon>
        <taxon>Candidatus Andeanibacterium</taxon>
    </lineage>
</organism>
<evidence type="ECO:0000313" key="1">
    <source>
        <dbReference type="EMBL" id="WEK46674.1"/>
    </source>
</evidence>
<dbReference type="InterPro" id="IPR029033">
    <property type="entry name" value="His_PPase_superfam"/>
</dbReference>
<proteinExistence type="predicted"/>
<evidence type="ECO:0000313" key="2">
    <source>
        <dbReference type="Proteomes" id="UP001218362"/>
    </source>
</evidence>
<gene>
    <name evidence="1" type="ORF">P0Y56_16970</name>
</gene>
<protein>
    <submittedName>
        <fullName evidence="1">Histidine phosphatase family protein</fullName>
    </submittedName>
</protein>
<dbReference type="SUPFAM" id="SSF53254">
    <property type="entry name" value="Phosphoglycerate mutase-like"/>
    <property type="match status" value="1"/>
</dbReference>
<dbReference type="KEGG" id="acob:P0Y56_16970"/>
<dbReference type="Gene3D" id="3.40.50.1240">
    <property type="entry name" value="Phosphoglycerate mutase-like"/>
    <property type="match status" value="1"/>
</dbReference>
<sequence>MKLLGLLRHAKSDWDDLGLRDFDRGLNDRGRRGAALMGAHIRDHGVRWEHVHASPAVRVKRTLEAAGIDGGSAGVVWEDKAYLASSVTLIDVLAKVEGNPRSVLLAGHNPGLQELIFDLVPPEGENALFDAAAEKLPTATYAVLELDIDDWADIAPNRGKLVHLARPRDLDPELGPEVLR</sequence>
<dbReference type="PANTHER" id="PTHR47623:SF1">
    <property type="entry name" value="OS09G0287300 PROTEIN"/>
    <property type="match status" value="1"/>
</dbReference>
<dbReference type="Proteomes" id="UP001218362">
    <property type="component" value="Chromosome"/>
</dbReference>
<dbReference type="AlphaFoldDB" id="A0AAJ6BMQ9"/>
<dbReference type="InterPro" id="IPR013078">
    <property type="entry name" value="His_Pase_superF_clade-1"/>
</dbReference>